<keyword evidence="5 7" id="KW-1133">Transmembrane helix</keyword>
<keyword evidence="6 7" id="KW-0472">Membrane</keyword>
<evidence type="ECO:0000313" key="9">
    <source>
        <dbReference type="EMBL" id="GFZ79038.1"/>
    </source>
</evidence>
<comment type="caution">
    <text evidence="9">The sequence shown here is derived from an EMBL/GenBank/DDBJ whole genome shotgun (WGS) entry which is preliminary data.</text>
</comment>
<feature type="transmembrane region" description="Helical" evidence="7">
    <location>
        <begin position="141"/>
        <end position="161"/>
    </location>
</feature>
<dbReference type="Gene3D" id="1.10.3720.10">
    <property type="entry name" value="MetI-like"/>
    <property type="match status" value="1"/>
</dbReference>
<proteinExistence type="inferred from homology"/>
<dbReference type="PROSITE" id="PS50928">
    <property type="entry name" value="ABC_TM1"/>
    <property type="match status" value="1"/>
</dbReference>
<evidence type="ECO:0000256" key="7">
    <source>
        <dbReference type="RuleBase" id="RU363032"/>
    </source>
</evidence>
<comment type="similarity">
    <text evidence="7">Belongs to the binding-protein-dependent transport system permease family.</text>
</comment>
<dbReference type="EMBL" id="BMHE01000010">
    <property type="protein sequence ID" value="GFZ79038.1"/>
    <property type="molecule type" value="Genomic_DNA"/>
</dbReference>
<keyword evidence="10" id="KW-1185">Reference proteome</keyword>
<gene>
    <name evidence="9" type="primary">ytcP</name>
    <name evidence="9" type="ORF">GCM10008018_25760</name>
</gene>
<dbReference type="RefSeq" id="WP_189012034.1">
    <property type="nucleotide sequence ID" value="NZ_BMHE01000010.1"/>
</dbReference>
<comment type="subcellular location">
    <subcellularLocation>
        <location evidence="1 7">Cell membrane</location>
        <topology evidence="1 7">Multi-pass membrane protein</topology>
    </subcellularLocation>
</comment>
<evidence type="ECO:0000259" key="8">
    <source>
        <dbReference type="PROSITE" id="PS50928"/>
    </source>
</evidence>
<name>A0ABQ1EMR4_9BACL</name>
<dbReference type="CDD" id="cd06261">
    <property type="entry name" value="TM_PBP2"/>
    <property type="match status" value="1"/>
</dbReference>
<evidence type="ECO:0000256" key="4">
    <source>
        <dbReference type="ARBA" id="ARBA00022692"/>
    </source>
</evidence>
<feature type="domain" description="ABC transmembrane type-1" evidence="8">
    <location>
        <begin position="74"/>
        <end position="256"/>
    </location>
</feature>
<organism evidence="9 10">
    <name type="scientific">Paenibacillus marchantiophytorum</name>
    <dbReference type="NCBI Taxonomy" id="1619310"/>
    <lineage>
        <taxon>Bacteria</taxon>
        <taxon>Bacillati</taxon>
        <taxon>Bacillota</taxon>
        <taxon>Bacilli</taxon>
        <taxon>Bacillales</taxon>
        <taxon>Paenibacillaceae</taxon>
        <taxon>Paenibacillus</taxon>
    </lineage>
</organism>
<evidence type="ECO:0000256" key="5">
    <source>
        <dbReference type="ARBA" id="ARBA00022989"/>
    </source>
</evidence>
<keyword evidence="2 7" id="KW-0813">Transport</keyword>
<dbReference type="SUPFAM" id="SSF161098">
    <property type="entry name" value="MetI-like"/>
    <property type="match status" value="1"/>
</dbReference>
<keyword evidence="4 7" id="KW-0812">Transmembrane</keyword>
<evidence type="ECO:0000256" key="1">
    <source>
        <dbReference type="ARBA" id="ARBA00004651"/>
    </source>
</evidence>
<reference evidence="10" key="1">
    <citation type="journal article" date="2019" name="Int. J. Syst. Evol. Microbiol.">
        <title>The Global Catalogue of Microorganisms (GCM) 10K type strain sequencing project: providing services to taxonomists for standard genome sequencing and annotation.</title>
        <authorList>
            <consortium name="The Broad Institute Genomics Platform"/>
            <consortium name="The Broad Institute Genome Sequencing Center for Infectious Disease"/>
            <person name="Wu L."/>
            <person name="Ma J."/>
        </authorList>
    </citation>
    <scope>NUCLEOTIDE SEQUENCE [LARGE SCALE GENOMIC DNA]</scope>
    <source>
        <strain evidence="10">CGMCC 1.15043</strain>
    </source>
</reference>
<feature type="transmembrane region" description="Helical" evidence="7">
    <location>
        <begin position="252"/>
        <end position="271"/>
    </location>
</feature>
<feature type="transmembrane region" description="Helical" evidence="7">
    <location>
        <begin position="12"/>
        <end position="33"/>
    </location>
</feature>
<dbReference type="PANTHER" id="PTHR43744">
    <property type="entry name" value="ABC TRANSPORTER PERMEASE PROTEIN MG189-RELATED-RELATED"/>
    <property type="match status" value="1"/>
</dbReference>
<sequence length="286" mass="32118">MVRGHADRMIDLFIYAAILILSVVFLFPLLYVISVSLTPYTEVLKHGGYMIFPTKIDFEAYKTLFNDDAIPRSFRTSLIITVGGTLISTFLTVLMAYPLSRKKLKLRSFFLLYVVFTMLFNGGIIPTYFVVQNLGLLNTVWAMMIPNAMTAFNILLMKSFMESIPEEIFESARIDGAKENRVLWQIVLPLSVPSLLTIGLFYAVTQWNLFFSAIMYITDAKLYPLQVIVRNIISASSLANANTEVVVPTMTLNMAAVVVSSAPIIAVYPFIQKHFMKGMLMGSLKG</sequence>
<dbReference type="PANTHER" id="PTHR43744:SF9">
    <property type="entry name" value="POLYGALACTURONAN_RHAMNOGALACTURONAN TRANSPORT SYSTEM PERMEASE PROTEIN YTCP"/>
    <property type="match status" value="1"/>
</dbReference>
<feature type="transmembrane region" description="Helical" evidence="7">
    <location>
        <begin position="182"/>
        <end position="204"/>
    </location>
</feature>
<feature type="transmembrane region" description="Helical" evidence="7">
    <location>
        <begin position="78"/>
        <end position="97"/>
    </location>
</feature>
<accession>A0ABQ1EMR4</accession>
<evidence type="ECO:0000256" key="6">
    <source>
        <dbReference type="ARBA" id="ARBA00023136"/>
    </source>
</evidence>
<evidence type="ECO:0000256" key="3">
    <source>
        <dbReference type="ARBA" id="ARBA00022475"/>
    </source>
</evidence>
<dbReference type="InterPro" id="IPR000515">
    <property type="entry name" value="MetI-like"/>
</dbReference>
<dbReference type="Proteomes" id="UP000615455">
    <property type="component" value="Unassembled WGS sequence"/>
</dbReference>
<dbReference type="InterPro" id="IPR035906">
    <property type="entry name" value="MetI-like_sf"/>
</dbReference>
<keyword evidence="3" id="KW-1003">Cell membrane</keyword>
<dbReference type="Pfam" id="PF00528">
    <property type="entry name" value="BPD_transp_1"/>
    <property type="match status" value="1"/>
</dbReference>
<evidence type="ECO:0000313" key="10">
    <source>
        <dbReference type="Proteomes" id="UP000615455"/>
    </source>
</evidence>
<evidence type="ECO:0000256" key="2">
    <source>
        <dbReference type="ARBA" id="ARBA00022448"/>
    </source>
</evidence>
<protein>
    <submittedName>
        <fullName evidence="9">ABC transporter permease protein YtcP</fullName>
    </submittedName>
</protein>
<feature type="transmembrane region" description="Helical" evidence="7">
    <location>
        <begin position="109"/>
        <end position="129"/>
    </location>
</feature>